<dbReference type="GO" id="GO:0004139">
    <property type="term" value="F:deoxyribose-phosphate aldolase activity"/>
    <property type="evidence" value="ECO:0007669"/>
    <property type="project" value="UniProtKB-UniRule"/>
</dbReference>
<protein>
    <recommendedName>
        <fullName evidence="7">Deoxyribose-phosphate aldolase</fullName>
        <shortName evidence="7">DERA</shortName>
        <ecNumber evidence="7">4.1.2.4</ecNumber>
    </recommendedName>
    <alternativeName>
        <fullName evidence="7">2-deoxy-D-ribose 5-phosphate aldolase</fullName>
    </alternativeName>
    <alternativeName>
        <fullName evidence="7">Phosphodeoxyriboaldolase</fullName>
        <shortName evidence="7">Deoxyriboaldolase</shortName>
    </alternativeName>
</protein>
<comment type="subcellular location">
    <subcellularLocation>
        <location evidence="7">Cytoplasm</location>
    </subcellularLocation>
</comment>
<dbReference type="RefSeq" id="WP_115930709.1">
    <property type="nucleotide sequence ID" value="NZ_QREH01000001.1"/>
</dbReference>
<dbReference type="PANTHER" id="PTHR10889:SF1">
    <property type="entry name" value="DEOXYRIBOSE-PHOSPHATE ALDOLASE"/>
    <property type="match status" value="1"/>
</dbReference>
<dbReference type="GO" id="GO:0016052">
    <property type="term" value="P:carbohydrate catabolic process"/>
    <property type="evidence" value="ECO:0007669"/>
    <property type="project" value="TreeGrafter"/>
</dbReference>
<comment type="similarity">
    <text evidence="1 7">Belongs to the DeoC/FbaB aldolase family. DeoC type 1 subfamily.</text>
</comment>
<sequence>MQNGPDSTASTGPAELTTAELAQYIDHTLLKPQASREDILAVCAEASEAQVKSVCVNPVWVPTVTEALAGSGVLTCTVIGFPLGATTTAAKVGETTDAVTHGADEVDMVIDIAAALAGDRAALVADIGAVAQAAHDGGAILKVIIETCLLDDAAKELACSAAAEAGADFVKTSTGFSTGGATIEDVALMRRVVGPELGVKASGGVRSREDALAMIEAGATRIGASSALAILKAS</sequence>
<dbReference type="PIRSF" id="PIRSF001357">
    <property type="entry name" value="DeoC"/>
    <property type="match status" value="1"/>
</dbReference>
<dbReference type="InterPro" id="IPR011343">
    <property type="entry name" value="DeoC"/>
</dbReference>
<dbReference type="SUPFAM" id="SSF51569">
    <property type="entry name" value="Aldolase"/>
    <property type="match status" value="1"/>
</dbReference>
<evidence type="ECO:0000256" key="6">
    <source>
        <dbReference type="ARBA" id="ARBA00056337"/>
    </source>
</evidence>
<evidence type="ECO:0000313" key="8">
    <source>
        <dbReference type="EMBL" id="REE02436.1"/>
    </source>
</evidence>
<dbReference type="SMART" id="SM01133">
    <property type="entry name" value="DeoC"/>
    <property type="match status" value="1"/>
</dbReference>
<evidence type="ECO:0000256" key="5">
    <source>
        <dbReference type="ARBA" id="ARBA00048791"/>
    </source>
</evidence>
<dbReference type="InterPro" id="IPR013785">
    <property type="entry name" value="Aldolase_TIM"/>
</dbReference>
<keyword evidence="3 7" id="KW-0456">Lyase</keyword>
<dbReference type="EMBL" id="QREH01000001">
    <property type="protein sequence ID" value="REE02436.1"/>
    <property type="molecule type" value="Genomic_DNA"/>
</dbReference>
<comment type="caution">
    <text evidence="8">The sequence shown here is derived from an EMBL/GenBank/DDBJ whole genome shotgun (WGS) entry which is preliminary data.</text>
</comment>
<comment type="pathway">
    <text evidence="7">Carbohydrate degradation; 2-deoxy-D-ribose 1-phosphate degradation; D-glyceraldehyde 3-phosphate and acetaldehyde from 2-deoxy-alpha-D-ribose 1-phosphate: step 2/2.</text>
</comment>
<gene>
    <name evidence="7" type="primary">deoC</name>
    <name evidence="8" type="ORF">C8E99_0206</name>
</gene>
<reference evidence="8 9" key="1">
    <citation type="submission" date="2018-07" db="EMBL/GenBank/DDBJ databases">
        <title>Sequencing the genomes of 1000 actinobacteria strains.</title>
        <authorList>
            <person name="Klenk H.-P."/>
        </authorList>
    </citation>
    <scope>NUCLEOTIDE SEQUENCE [LARGE SCALE GENOMIC DNA]</scope>
    <source>
        <strain evidence="8 9">DSM 14442</strain>
    </source>
</reference>
<evidence type="ECO:0000256" key="4">
    <source>
        <dbReference type="ARBA" id="ARBA00023270"/>
    </source>
</evidence>
<dbReference type="InterPro" id="IPR028581">
    <property type="entry name" value="DeoC_typeI"/>
</dbReference>
<comment type="catalytic activity">
    <reaction evidence="5 7">
        <text>2-deoxy-D-ribose 5-phosphate = D-glyceraldehyde 3-phosphate + acetaldehyde</text>
        <dbReference type="Rhea" id="RHEA:12821"/>
        <dbReference type="ChEBI" id="CHEBI:15343"/>
        <dbReference type="ChEBI" id="CHEBI:59776"/>
        <dbReference type="ChEBI" id="CHEBI:62877"/>
        <dbReference type="EC" id="4.1.2.4"/>
    </reaction>
</comment>
<keyword evidence="4 7" id="KW-0704">Schiff base</keyword>
<dbReference type="UniPathway" id="UPA00002">
    <property type="reaction ID" value="UER00468"/>
</dbReference>
<dbReference type="EC" id="4.1.2.4" evidence="7"/>
<dbReference type="Pfam" id="PF01791">
    <property type="entry name" value="DeoC"/>
    <property type="match status" value="1"/>
</dbReference>
<dbReference type="GO" id="GO:0005737">
    <property type="term" value="C:cytoplasm"/>
    <property type="evidence" value="ECO:0007669"/>
    <property type="project" value="UniProtKB-SubCell"/>
</dbReference>
<accession>A0A3D9L9W0</accession>
<evidence type="ECO:0000256" key="7">
    <source>
        <dbReference type="HAMAP-Rule" id="MF_00114"/>
    </source>
</evidence>
<organism evidence="8 9">
    <name type="scientific">Citricoccus muralis</name>
    <dbReference type="NCBI Taxonomy" id="169134"/>
    <lineage>
        <taxon>Bacteria</taxon>
        <taxon>Bacillati</taxon>
        <taxon>Actinomycetota</taxon>
        <taxon>Actinomycetes</taxon>
        <taxon>Micrococcales</taxon>
        <taxon>Micrococcaceae</taxon>
        <taxon>Citricoccus</taxon>
    </lineage>
</organism>
<dbReference type="GO" id="GO:0006018">
    <property type="term" value="P:2-deoxyribose 1-phosphate catabolic process"/>
    <property type="evidence" value="ECO:0007669"/>
    <property type="project" value="UniProtKB-UniRule"/>
</dbReference>
<dbReference type="Proteomes" id="UP000256727">
    <property type="component" value="Unassembled WGS sequence"/>
</dbReference>
<evidence type="ECO:0000313" key="9">
    <source>
        <dbReference type="Proteomes" id="UP000256727"/>
    </source>
</evidence>
<dbReference type="OrthoDB" id="6579831at2"/>
<dbReference type="Gene3D" id="3.20.20.70">
    <property type="entry name" value="Aldolase class I"/>
    <property type="match status" value="1"/>
</dbReference>
<name>A0A3D9L9W0_9MICC</name>
<evidence type="ECO:0000256" key="1">
    <source>
        <dbReference type="ARBA" id="ARBA00010936"/>
    </source>
</evidence>
<proteinExistence type="inferred from homology"/>
<dbReference type="FunFam" id="3.20.20.70:FF:000044">
    <property type="entry name" value="Deoxyribose-phosphate aldolase"/>
    <property type="match status" value="1"/>
</dbReference>
<evidence type="ECO:0000256" key="3">
    <source>
        <dbReference type="ARBA" id="ARBA00023239"/>
    </source>
</evidence>
<dbReference type="HAMAP" id="MF_00114">
    <property type="entry name" value="DeoC_type1"/>
    <property type="match status" value="1"/>
</dbReference>
<keyword evidence="2 7" id="KW-0963">Cytoplasm</keyword>
<feature type="active site" description="Proton donor/acceptor" evidence="7">
    <location>
        <position position="200"/>
    </location>
</feature>
<comment type="function">
    <text evidence="6 7">Catalyzes a reversible aldol reaction between acetaldehyde and D-glyceraldehyde 3-phosphate to generate 2-deoxy-D-ribose 5-phosphate.</text>
</comment>
<dbReference type="CDD" id="cd00959">
    <property type="entry name" value="DeoC"/>
    <property type="match status" value="1"/>
</dbReference>
<feature type="active site" description="Schiff-base intermediate with acetaldehyde" evidence="7">
    <location>
        <position position="171"/>
    </location>
</feature>
<keyword evidence="9" id="KW-1185">Reference proteome</keyword>
<dbReference type="NCBIfam" id="TIGR00126">
    <property type="entry name" value="deoC"/>
    <property type="match status" value="1"/>
</dbReference>
<dbReference type="GO" id="GO:0009264">
    <property type="term" value="P:deoxyribonucleotide catabolic process"/>
    <property type="evidence" value="ECO:0007669"/>
    <property type="project" value="UniProtKB-UniRule"/>
</dbReference>
<evidence type="ECO:0000256" key="2">
    <source>
        <dbReference type="ARBA" id="ARBA00022490"/>
    </source>
</evidence>
<dbReference type="AlphaFoldDB" id="A0A3D9L9W0"/>
<dbReference type="PANTHER" id="PTHR10889">
    <property type="entry name" value="DEOXYRIBOSE-PHOSPHATE ALDOLASE"/>
    <property type="match status" value="1"/>
</dbReference>
<feature type="active site" description="Proton donor/acceptor" evidence="7">
    <location>
        <position position="107"/>
    </location>
</feature>
<dbReference type="InterPro" id="IPR002915">
    <property type="entry name" value="DeoC/FbaB/LacD_aldolase"/>
</dbReference>